<dbReference type="PANTHER" id="PTHR47968">
    <property type="entry name" value="CENTROMERE PROTEIN E"/>
    <property type="match status" value="1"/>
</dbReference>
<dbReference type="GO" id="GO:0005634">
    <property type="term" value="C:nucleus"/>
    <property type="evidence" value="ECO:0007669"/>
    <property type="project" value="UniProtKB-SubCell"/>
</dbReference>
<dbReference type="GO" id="GO:0007080">
    <property type="term" value="P:mitotic metaphase chromosome alignment"/>
    <property type="evidence" value="ECO:0007669"/>
    <property type="project" value="Ensembl"/>
</dbReference>
<dbReference type="GO" id="GO:0070463">
    <property type="term" value="F:tubulin-dependent ATPase activity"/>
    <property type="evidence" value="ECO:0007669"/>
    <property type="project" value="Ensembl"/>
</dbReference>
<feature type="binding site" evidence="11">
    <location>
        <begin position="113"/>
        <end position="120"/>
    </location>
    <ligand>
        <name>ATP</name>
        <dbReference type="ChEBI" id="CHEBI:30616"/>
    </ligand>
</feature>
<keyword evidence="16" id="KW-1185">Reference proteome</keyword>
<evidence type="ECO:0000256" key="9">
    <source>
        <dbReference type="ARBA" id="ARBA00023212"/>
    </source>
</evidence>
<evidence type="ECO:0000313" key="16">
    <source>
        <dbReference type="Proteomes" id="UP000515202"/>
    </source>
</evidence>
<dbReference type="RefSeq" id="XP_023387839.1">
    <property type="nucleotide sequence ID" value="XM_023532071.1"/>
</dbReference>
<dbReference type="OMA" id="QPMMSAV"/>
<evidence type="ECO:0000256" key="5">
    <source>
        <dbReference type="ARBA" id="ARBA00022741"/>
    </source>
</evidence>
<keyword evidence="6 11" id="KW-0067">ATP-binding</keyword>
<dbReference type="GO" id="GO:0051010">
    <property type="term" value="F:microtubule plus-end binding"/>
    <property type="evidence" value="ECO:0007669"/>
    <property type="project" value="Ensembl"/>
</dbReference>
<dbReference type="InterPro" id="IPR027417">
    <property type="entry name" value="P-loop_NTPase"/>
</dbReference>
<name>A0A6P6CKL7_PTEVA</name>
<dbReference type="PROSITE" id="PS00411">
    <property type="entry name" value="KINESIN_MOTOR_1"/>
    <property type="match status" value="1"/>
</dbReference>
<evidence type="ECO:0000256" key="7">
    <source>
        <dbReference type="ARBA" id="ARBA00023054"/>
    </source>
</evidence>
<evidence type="ECO:0000256" key="10">
    <source>
        <dbReference type="ARBA" id="ARBA00023242"/>
    </source>
</evidence>
<keyword evidence="3" id="KW-0963">Cytoplasm</keyword>
<dbReference type="Gene3D" id="3.40.850.10">
    <property type="entry name" value="Kinesin motor domain"/>
    <property type="match status" value="1"/>
</dbReference>
<gene>
    <name evidence="17 18" type="primary">KIF18A</name>
</gene>
<evidence type="ECO:0000256" key="14">
    <source>
        <dbReference type="SAM" id="MobiDB-lite"/>
    </source>
</evidence>
<keyword evidence="7 13" id="KW-0175">Coiled coil</keyword>
<protein>
    <recommendedName>
        <fullName evidence="12">Kinesin-like protein</fullName>
    </recommendedName>
</protein>
<feature type="coiled-coil region" evidence="13">
    <location>
        <begin position="377"/>
        <end position="453"/>
    </location>
</feature>
<dbReference type="SMART" id="SM00129">
    <property type="entry name" value="KISc"/>
    <property type="match status" value="1"/>
</dbReference>
<dbReference type="Proteomes" id="UP000515202">
    <property type="component" value="Unplaced"/>
</dbReference>
<evidence type="ECO:0000256" key="6">
    <source>
        <dbReference type="ARBA" id="ARBA00022840"/>
    </source>
</evidence>
<dbReference type="GO" id="GO:0003779">
    <property type="term" value="F:actin binding"/>
    <property type="evidence" value="ECO:0007669"/>
    <property type="project" value="Ensembl"/>
</dbReference>
<dbReference type="GO" id="GO:0005524">
    <property type="term" value="F:ATP binding"/>
    <property type="evidence" value="ECO:0007669"/>
    <property type="project" value="UniProtKB-UniRule"/>
</dbReference>
<evidence type="ECO:0000256" key="11">
    <source>
        <dbReference type="PROSITE-ProRule" id="PRU00283"/>
    </source>
</evidence>
<dbReference type="GeneID" id="105293720"/>
<comment type="similarity">
    <text evidence="11 12">Belongs to the TRAFAC class myosin-kinesin ATPase superfamily. Kinesin family.</text>
</comment>
<dbReference type="InterPro" id="IPR036961">
    <property type="entry name" value="Kinesin_motor_dom_sf"/>
</dbReference>
<keyword evidence="4 12" id="KW-0493">Microtubule</keyword>
<evidence type="ECO:0000256" key="2">
    <source>
        <dbReference type="ARBA" id="ARBA00004245"/>
    </source>
</evidence>
<dbReference type="GO" id="GO:0007019">
    <property type="term" value="P:microtubule depolymerization"/>
    <property type="evidence" value="ECO:0007669"/>
    <property type="project" value="Ensembl"/>
</dbReference>
<dbReference type="FunFam" id="3.40.850.10:FF:000027">
    <property type="entry name" value="Kinesin-like protein"/>
    <property type="match status" value="1"/>
</dbReference>
<feature type="compositionally biased region" description="Polar residues" evidence="14">
    <location>
        <begin position="857"/>
        <end position="866"/>
    </location>
</feature>
<accession>A0A6P6CKL7</accession>
<evidence type="ECO:0000313" key="18">
    <source>
        <dbReference type="RefSeq" id="XP_023387839.1"/>
    </source>
</evidence>
<evidence type="ECO:0000259" key="15">
    <source>
        <dbReference type="PROSITE" id="PS50067"/>
    </source>
</evidence>
<dbReference type="GeneTree" id="ENSGT00940000159058"/>
<dbReference type="CDD" id="cd01370">
    <property type="entry name" value="KISc_KIP3_like"/>
    <property type="match status" value="1"/>
</dbReference>
<organism evidence="16 18">
    <name type="scientific">Pteropus vampyrus</name>
    <name type="common">Large flying fox</name>
    <dbReference type="NCBI Taxonomy" id="132908"/>
    <lineage>
        <taxon>Eukaryota</taxon>
        <taxon>Metazoa</taxon>
        <taxon>Chordata</taxon>
        <taxon>Craniata</taxon>
        <taxon>Vertebrata</taxon>
        <taxon>Euteleostomi</taxon>
        <taxon>Mammalia</taxon>
        <taxon>Eutheria</taxon>
        <taxon>Laurasiatheria</taxon>
        <taxon>Chiroptera</taxon>
        <taxon>Yinpterochiroptera</taxon>
        <taxon>Pteropodoidea</taxon>
        <taxon>Pteropodidae</taxon>
        <taxon>Pteropodinae</taxon>
        <taxon>Pteropus</taxon>
    </lineage>
</organism>
<dbReference type="PROSITE" id="PS50067">
    <property type="entry name" value="KINESIN_MOTOR_2"/>
    <property type="match status" value="1"/>
</dbReference>
<evidence type="ECO:0000256" key="12">
    <source>
        <dbReference type="RuleBase" id="RU000394"/>
    </source>
</evidence>
<dbReference type="PANTHER" id="PTHR47968:SF73">
    <property type="entry name" value="KINESIN-LIKE PROTEIN"/>
    <property type="match status" value="1"/>
</dbReference>
<dbReference type="InterPro" id="IPR027640">
    <property type="entry name" value="Kinesin-like_fam"/>
</dbReference>
<dbReference type="AlphaFoldDB" id="A0A6P6CKL7"/>
<dbReference type="OrthoDB" id="3176171at2759"/>
<dbReference type="RefSeq" id="XP_011360865.1">
    <property type="nucleotide sequence ID" value="XM_011362563.2"/>
</dbReference>
<dbReference type="GO" id="GO:0005901">
    <property type="term" value="C:caveola"/>
    <property type="evidence" value="ECO:0007669"/>
    <property type="project" value="Ensembl"/>
</dbReference>
<dbReference type="InterPro" id="IPR019821">
    <property type="entry name" value="Kinesin_motor_CS"/>
</dbReference>
<feature type="region of interest" description="Disordered" evidence="14">
    <location>
        <begin position="845"/>
        <end position="875"/>
    </location>
</feature>
<comment type="subcellular location">
    <subcellularLocation>
        <location evidence="2">Cytoplasm</location>
        <location evidence="2">Cytoskeleton</location>
    </subcellularLocation>
    <subcellularLocation>
        <location evidence="1">Nucleus</location>
    </subcellularLocation>
</comment>
<evidence type="ECO:0000313" key="17">
    <source>
        <dbReference type="RefSeq" id="XP_011360865.1"/>
    </source>
</evidence>
<keyword evidence="9" id="KW-0206">Cytoskeleton</keyword>
<reference evidence="17 18" key="1">
    <citation type="submission" date="2025-04" db="UniProtKB">
        <authorList>
            <consortium name="RefSeq"/>
        </authorList>
    </citation>
    <scope>IDENTIFICATION</scope>
    <source>
        <tissue evidence="17 18">Kidney</tissue>
    </source>
</reference>
<dbReference type="GO" id="GO:0007018">
    <property type="term" value="P:microtubule-based movement"/>
    <property type="evidence" value="ECO:0007669"/>
    <property type="project" value="InterPro"/>
</dbReference>
<evidence type="ECO:0000256" key="13">
    <source>
        <dbReference type="SAM" id="Coils"/>
    </source>
</evidence>
<dbReference type="PRINTS" id="PR00380">
    <property type="entry name" value="KINESINHEAVY"/>
</dbReference>
<dbReference type="GO" id="GO:0005737">
    <property type="term" value="C:cytoplasm"/>
    <property type="evidence" value="ECO:0007669"/>
    <property type="project" value="Ensembl"/>
</dbReference>
<evidence type="ECO:0000256" key="4">
    <source>
        <dbReference type="ARBA" id="ARBA00022701"/>
    </source>
</evidence>
<dbReference type="GO" id="GO:0001726">
    <property type="term" value="C:ruffle"/>
    <property type="evidence" value="ECO:0007669"/>
    <property type="project" value="Ensembl"/>
</dbReference>
<keyword evidence="10" id="KW-0539">Nucleus</keyword>
<dbReference type="GO" id="GO:0005828">
    <property type="term" value="C:kinetochore microtubule"/>
    <property type="evidence" value="ECO:0007669"/>
    <property type="project" value="Ensembl"/>
</dbReference>
<proteinExistence type="inferred from homology"/>
<dbReference type="KEGG" id="pvp:105293720"/>
<sequence>MSVTEEDLCHHMKVVVRVRPENTKEKTTEFHKVVHVVDKHILVFDPKQQEISFFHGKKTANRDITKRQNKDLKFVFDAVFDETSTQLEVFEHTTKPILRSFLNGYNCTVLAYGATGAGKTHTMLGSADEPGVMYLTMLDLYKSMDEIKEEKVCSTAVSYLEVYNEQIRDLLVNSGPLAVREDAQKGVVVQGLTLHQPKSSEEILQLLDNGNKNRTQHPTDMNATSSRSHAVFQIYLRQQEKTASINQNVRIAKMSLIDLAGSERASTTSAKGARFIEGTNINRSLLALGNVINALADTKRKNQHIPYRNSKLTRLLKDSLGGNCQTIMIAAVSPSSMSYDDTYNTLKYANRAKDIKSSLKSNILHLDNHITQYVKICNEQKEEILMLKEKLKAYEEQKAFADENNKAKLMISNPQEKEIERFQEVLNCLFQNREEIRQEYLKLEMLLKENELKSFYQQQCHKQIEMMCSEDKVEKATCKRDHRLAMLKTRRCYLQKKREEELKQFDENSNWLHRVETEMGLLGQNGHIPKELNKDLHCHHLHLQNKDLKAQIKHMMDLACLQEQQHRQTEAVLNALLPTLRKQYCALKEAGLLNAAFESDFKEIEHLVERKKVVVWADQTTERTKHNGLPGVSDFMAFPQLAPVQSTSCCTSSSESNLLNIPSQKRTRRKLMSSPLKAELTQKSTLSESMQLNDSFSKELQPITYTPEDYRKTFQNPSTVTLLKPSSNATNFQAISSNINSDNSLKMSCELDIPLSRKKEYGREDLDSTFTICEDTRRLKSKLPEEQSLPNNNILQRLAPTSFSTKHDLPVRSIVPSYMAMTAAAKRKRKLASSASNTLLTAEGSSGFAKRVRKDNSSGNHSQENGPTVEYKRNIHKVKPNMVRNFGRSISKGNLR</sequence>
<evidence type="ECO:0000256" key="3">
    <source>
        <dbReference type="ARBA" id="ARBA00022490"/>
    </source>
</evidence>
<dbReference type="SUPFAM" id="SSF52540">
    <property type="entry name" value="P-loop containing nucleoside triphosphate hydrolases"/>
    <property type="match status" value="1"/>
</dbReference>
<keyword evidence="8 11" id="KW-0505">Motor protein</keyword>
<evidence type="ECO:0000256" key="8">
    <source>
        <dbReference type="ARBA" id="ARBA00023175"/>
    </source>
</evidence>
<keyword evidence="5 11" id="KW-0547">Nucleotide-binding</keyword>
<dbReference type="GO" id="GO:0008574">
    <property type="term" value="F:plus-end-directed microtubule motor activity"/>
    <property type="evidence" value="ECO:0007669"/>
    <property type="project" value="Ensembl"/>
</dbReference>
<evidence type="ECO:0000256" key="1">
    <source>
        <dbReference type="ARBA" id="ARBA00004123"/>
    </source>
</evidence>
<feature type="domain" description="Kinesin motor" evidence="15">
    <location>
        <begin position="11"/>
        <end position="355"/>
    </location>
</feature>
<dbReference type="InterPro" id="IPR001752">
    <property type="entry name" value="Kinesin_motor_dom"/>
</dbReference>
<dbReference type="Pfam" id="PF00225">
    <property type="entry name" value="Kinesin"/>
    <property type="match status" value="1"/>
</dbReference>
<dbReference type="CTD" id="81930"/>